<dbReference type="EMBL" id="UYRT01004976">
    <property type="protein sequence ID" value="VDK37647.1"/>
    <property type="molecule type" value="Genomic_DNA"/>
</dbReference>
<organism evidence="3">
    <name type="scientific">Gongylonema pulchrum</name>
    <dbReference type="NCBI Taxonomy" id="637853"/>
    <lineage>
        <taxon>Eukaryota</taxon>
        <taxon>Metazoa</taxon>
        <taxon>Ecdysozoa</taxon>
        <taxon>Nematoda</taxon>
        <taxon>Chromadorea</taxon>
        <taxon>Rhabditida</taxon>
        <taxon>Spirurina</taxon>
        <taxon>Spiruromorpha</taxon>
        <taxon>Spiruroidea</taxon>
        <taxon>Gongylonematidae</taxon>
        <taxon>Gongylonema</taxon>
    </lineage>
</organism>
<dbReference type="WBParaSite" id="GPUH_0000306501-mRNA-1">
    <property type="protein sequence ID" value="GPUH_0000306501-mRNA-1"/>
    <property type="gene ID" value="GPUH_0000306501"/>
</dbReference>
<keyword evidence="2" id="KW-1185">Reference proteome</keyword>
<reference evidence="3" key="1">
    <citation type="submission" date="2016-06" db="UniProtKB">
        <authorList>
            <consortium name="WormBaseParasite"/>
        </authorList>
    </citation>
    <scope>IDENTIFICATION</scope>
</reference>
<name>A0A183D2W9_9BILA</name>
<dbReference type="Proteomes" id="UP000271098">
    <property type="component" value="Unassembled WGS sequence"/>
</dbReference>
<evidence type="ECO:0000313" key="1">
    <source>
        <dbReference type="EMBL" id="VDK37647.1"/>
    </source>
</evidence>
<proteinExistence type="predicted"/>
<accession>A0A183D2W9</accession>
<evidence type="ECO:0000313" key="3">
    <source>
        <dbReference type="WBParaSite" id="GPUH_0000306501-mRNA-1"/>
    </source>
</evidence>
<gene>
    <name evidence="1" type="ORF">GPUH_LOCUS3059</name>
</gene>
<sequence length="69" mass="7492">MLLDRDEIVAMNAGEALVVNLFKPVTPSHIYYEHSVDMLSLLTGKSGGSAHVCHAIFGKYSASIKESKL</sequence>
<protein>
    <submittedName>
        <fullName evidence="3">ABC transporter ATP-binding protein</fullName>
    </submittedName>
</protein>
<dbReference type="AlphaFoldDB" id="A0A183D2W9"/>
<evidence type="ECO:0000313" key="2">
    <source>
        <dbReference type="Proteomes" id="UP000271098"/>
    </source>
</evidence>
<reference evidence="1 2" key="2">
    <citation type="submission" date="2018-11" db="EMBL/GenBank/DDBJ databases">
        <authorList>
            <consortium name="Pathogen Informatics"/>
        </authorList>
    </citation>
    <scope>NUCLEOTIDE SEQUENCE [LARGE SCALE GENOMIC DNA]</scope>
</reference>